<dbReference type="InterPro" id="IPR007822">
    <property type="entry name" value="LANC-like"/>
</dbReference>
<dbReference type="EMBL" id="QKYD01000034">
    <property type="protein sequence ID" value="REI24480.1"/>
    <property type="molecule type" value="Genomic_DNA"/>
</dbReference>
<dbReference type="PIRSF" id="PIRSF037228">
    <property type="entry name" value="Lant_mod_RumM"/>
    <property type="match status" value="1"/>
</dbReference>
<dbReference type="InterPro" id="IPR025410">
    <property type="entry name" value="Lant_dehyd"/>
</dbReference>
<evidence type="ECO:0000313" key="3">
    <source>
        <dbReference type="Proteomes" id="UP000256337"/>
    </source>
</evidence>
<accession>A0AAX1RYK3</accession>
<organism evidence="2 3">
    <name type="scientific">Staphylococcus felis</name>
    <dbReference type="NCBI Taxonomy" id="46127"/>
    <lineage>
        <taxon>Bacteria</taxon>
        <taxon>Bacillati</taxon>
        <taxon>Bacillota</taxon>
        <taxon>Bacilli</taxon>
        <taxon>Bacillales</taxon>
        <taxon>Staphylococcaceae</taxon>
        <taxon>Staphylococcus</taxon>
    </lineage>
</organism>
<evidence type="ECO:0000313" key="2">
    <source>
        <dbReference type="EMBL" id="REI24480.1"/>
    </source>
</evidence>
<dbReference type="GO" id="GO:0005975">
    <property type="term" value="P:carbohydrate metabolic process"/>
    <property type="evidence" value="ECO:0007669"/>
    <property type="project" value="InterPro"/>
</dbReference>
<proteinExistence type="predicted"/>
<dbReference type="InterPro" id="IPR012341">
    <property type="entry name" value="6hp_glycosidase-like_sf"/>
</dbReference>
<dbReference type="GO" id="GO:0031179">
    <property type="term" value="P:peptide modification"/>
    <property type="evidence" value="ECO:0007669"/>
    <property type="project" value="InterPro"/>
</dbReference>
<dbReference type="RefSeq" id="WP_115871719.1">
    <property type="nucleotide sequence ID" value="NZ_QKYD01000034.1"/>
</dbReference>
<dbReference type="Gene3D" id="1.50.10.10">
    <property type="match status" value="1"/>
</dbReference>
<dbReference type="NCBIfam" id="TIGR03897">
    <property type="entry name" value="lanti_2_LanM"/>
    <property type="match status" value="1"/>
</dbReference>
<dbReference type="AlphaFoldDB" id="A0AAX1RYK3"/>
<dbReference type="Pfam" id="PF13575">
    <property type="entry name" value="DUF4135"/>
    <property type="match status" value="1"/>
</dbReference>
<dbReference type="Proteomes" id="UP000256337">
    <property type="component" value="Unassembled WGS sequence"/>
</dbReference>
<reference evidence="2 3" key="1">
    <citation type="journal article" date="2018" name="Vet. Microbiol.">
        <title>Characterisation of Staphylococcus felis isolated from cats using whole genome sequencing.</title>
        <authorList>
            <person name="Worthing K."/>
            <person name="Pang S."/>
            <person name="Trott D.J."/>
            <person name="Abraham S."/>
            <person name="Coombs G.W."/>
            <person name="Jordan D."/>
            <person name="McIntyre L."/>
            <person name="Davies M.R."/>
            <person name="Norris J."/>
        </authorList>
    </citation>
    <scope>NUCLEOTIDE SEQUENCE [LARGE SCALE GENOMIC DNA]</scope>
    <source>
        <strain evidence="2 3">F25</strain>
    </source>
</reference>
<comment type="caution">
    <text evidence="2">The sequence shown here is derived from an EMBL/GenBank/DDBJ whole genome shotgun (WGS) entry which is preliminary data.</text>
</comment>
<dbReference type="SMART" id="SM01260">
    <property type="entry name" value="LANC_like"/>
    <property type="match status" value="1"/>
</dbReference>
<feature type="domain" description="Lantibiotic biosynthesis protein dehydration" evidence="1">
    <location>
        <begin position="58"/>
        <end position="425"/>
    </location>
</feature>
<sequence>LRQLEDDIFIIANKAIILDINLQSQKNNLQGDTPGQRYNYYINSLSKIKNVYSFFEKYPVLLRKIANVFLNFNNNIIELLDNLKSDYNALCHFFEKDLGNLNNIKFSAGDSHNSGKSVSILNFENVTLIYKPKNLEINLAFENLTKKINEIAKNNILKSPKTLVKEEYSYEEYITYNICQNTKDLEKYYFNFGVLSSVLYYLNANDIHFENIICHQNKPVVVDLETLLQQPWSSRKQPNSVRNILNKSFHRISRTSLFPNEEVSFGKDTNFGIDMSALTGKFKENAIQGSRIVNKNTDFIKYEPALLDFQGAKNMPYDDKKKNYYKEFYNDLLNGFSKGSEILKVLAQNFNENFSEFTNKKLRVIVRNTSQYDNIRNHLNHPDLLENMLDQEKLLENLWGLNVENKVIVKSEYEQLLNGDIPVFFIDSDSNDLYDTLGNKIKEAYEHSPFEYFERYIKNNLTTKDIRAQKQLIYLHSPNFYEDKTNELKHRKTPKSKYKFDFLEESKLIGENIISSAINKDDGYDWIIPVNVIEDNWSTKIMGHNIYDGKAGIFLYFASLKSFYKNRNFEHIYDALCQDIVEIENIDYKNLGLTNENLGYFYALSIVNDYGTNNLKFRKHIKSILVLLEKKDDFSDVNLDYINGIFPLLNALYRYFKKFNDRRYLNVALKIWEDIQDEILKRNWKKSFGHGILGCYYTFDLFKDYMSKNIYEKVMPYLLKKINELESFQKVTWCNGQLGEYIIGITSQSLKCNIDELGLKDESLCHGTMGIIDYLLNINDIERAKRNLNSIIAESKDYGSYKTYDLELWKDVSLYTGLAGIGYQLLRLQYPNEVKSILMI</sequence>
<name>A0AAX1RYK3_9STAP</name>
<evidence type="ECO:0000259" key="1">
    <source>
        <dbReference type="Pfam" id="PF13575"/>
    </source>
</evidence>
<gene>
    <name evidence="2" type="ORF">DOS76_01925</name>
</gene>
<dbReference type="SUPFAM" id="SSF158745">
    <property type="entry name" value="LanC-like"/>
    <property type="match status" value="1"/>
</dbReference>
<dbReference type="CDD" id="cd04792">
    <property type="entry name" value="LanM-like"/>
    <property type="match status" value="1"/>
</dbReference>
<protein>
    <recommendedName>
        <fullName evidence="1">Lantibiotic biosynthesis protein dehydration domain-containing protein</fullName>
    </recommendedName>
</protein>
<dbReference type="Pfam" id="PF05147">
    <property type="entry name" value="LANC_like"/>
    <property type="match status" value="1"/>
</dbReference>
<dbReference type="InterPro" id="IPR017146">
    <property type="entry name" value="Lanti_2_LanM"/>
</dbReference>
<feature type="non-terminal residue" evidence="2">
    <location>
        <position position="1"/>
    </location>
</feature>